<dbReference type="SUPFAM" id="SSF102705">
    <property type="entry name" value="NIF3 (NGG1p interacting factor 3)-like"/>
    <property type="match status" value="1"/>
</dbReference>
<name>A0A268EV05_9BACL</name>
<evidence type="ECO:0000313" key="5">
    <source>
        <dbReference type="EMBL" id="PAD76950.1"/>
    </source>
</evidence>
<sequence length="268" mass="30250">MNYTVAHIIRRLTEPADISQLEVDRLLFGHSDMVVHGVAVTFMASYGAIREARNAGANLILSHEGPFYSHRHAEPIEEESGYNSVRDMKLELISGGEIAIFRFHDIPHRYNPDLITQALLQAVQWDHYSVRYSPYAAIVRLPEPLTVQAIGEEVKQKLNLPYVRLVGRRPMRCSTIAVSVGYRGGSDQTIPLYEQNQVDLVITGEGPEWETPEYIRDALDQGKERALLLLGHCASEEPGMRRTAALIRDAFPELPVHFIAMRPLIEII</sequence>
<evidence type="ECO:0000256" key="3">
    <source>
        <dbReference type="ARBA" id="ARBA00022723"/>
    </source>
</evidence>
<dbReference type="EMBL" id="NPBY01000033">
    <property type="protein sequence ID" value="PAD76950.1"/>
    <property type="molecule type" value="Genomic_DNA"/>
</dbReference>
<dbReference type="PANTHER" id="PTHR13799">
    <property type="entry name" value="NGG1 INTERACTING FACTOR 3"/>
    <property type="match status" value="1"/>
</dbReference>
<comment type="similarity">
    <text evidence="1">Belongs to the GTP cyclohydrolase I type 2/NIF3 family.</text>
</comment>
<evidence type="ECO:0000313" key="6">
    <source>
        <dbReference type="Proteomes" id="UP000215596"/>
    </source>
</evidence>
<dbReference type="Gene3D" id="3.40.1390.30">
    <property type="entry name" value="NIF3 (NGG1p interacting factor 3)-like"/>
    <property type="match status" value="2"/>
</dbReference>
<feature type="binding site" evidence="4">
    <location>
        <position position="236"/>
    </location>
    <ligand>
        <name>a divalent metal cation</name>
        <dbReference type="ChEBI" id="CHEBI:60240"/>
        <label>1</label>
    </ligand>
</feature>
<dbReference type="Proteomes" id="UP000215596">
    <property type="component" value="Unassembled WGS sequence"/>
</dbReference>
<gene>
    <name evidence="5" type="ORF">CHH67_11295</name>
</gene>
<dbReference type="GO" id="GO:0005737">
    <property type="term" value="C:cytoplasm"/>
    <property type="evidence" value="ECO:0007669"/>
    <property type="project" value="TreeGrafter"/>
</dbReference>
<feature type="binding site" evidence="4">
    <location>
        <position position="105"/>
    </location>
    <ligand>
        <name>a divalent metal cation</name>
        <dbReference type="ChEBI" id="CHEBI:60240"/>
        <label>1</label>
    </ligand>
</feature>
<dbReference type="RefSeq" id="WP_095265289.1">
    <property type="nucleotide sequence ID" value="NZ_NPBY01000033.1"/>
</dbReference>
<reference evidence="5 6" key="1">
    <citation type="submission" date="2017-07" db="EMBL/GenBank/DDBJ databases">
        <title>Isolation and whole genome analysis of endospore-forming bacteria from heroin.</title>
        <authorList>
            <person name="Kalinowski J."/>
            <person name="Ahrens B."/>
            <person name="Al-Dilaimi A."/>
            <person name="Winkler A."/>
            <person name="Wibberg D."/>
            <person name="Schleenbecker U."/>
            <person name="Ruckert C."/>
            <person name="Wolfel R."/>
            <person name="Grass G."/>
        </authorList>
    </citation>
    <scope>NUCLEOTIDE SEQUENCE [LARGE SCALE GENOMIC DNA]</scope>
    <source>
        <strain evidence="5 6">7537-G1</strain>
    </source>
</reference>
<dbReference type="GO" id="GO:0046872">
    <property type="term" value="F:metal ion binding"/>
    <property type="evidence" value="ECO:0007669"/>
    <property type="project" value="UniProtKB-KW"/>
</dbReference>
<dbReference type="Pfam" id="PF01784">
    <property type="entry name" value="DUF34_NIF3"/>
    <property type="match status" value="1"/>
</dbReference>
<evidence type="ECO:0000256" key="1">
    <source>
        <dbReference type="ARBA" id="ARBA00006964"/>
    </source>
</evidence>
<accession>A0A268EV05</accession>
<comment type="caution">
    <text evidence="5">The sequence shown here is derived from an EMBL/GenBank/DDBJ whole genome shotgun (WGS) entry which is preliminary data.</text>
</comment>
<dbReference type="InterPro" id="IPR036069">
    <property type="entry name" value="DUF34/NIF3_sf"/>
</dbReference>
<evidence type="ECO:0000256" key="4">
    <source>
        <dbReference type="PIRSR" id="PIRSR602678-1"/>
    </source>
</evidence>
<keyword evidence="3 4" id="KW-0479">Metal-binding</keyword>
<feature type="binding site" evidence="4">
    <location>
        <position position="63"/>
    </location>
    <ligand>
        <name>a divalent metal cation</name>
        <dbReference type="ChEBI" id="CHEBI:60240"/>
        <label>1</label>
    </ligand>
</feature>
<dbReference type="PANTHER" id="PTHR13799:SF14">
    <property type="entry name" value="GTP CYCLOHYDROLASE 1 TYPE 2 HOMOLOG"/>
    <property type="match status" value="1"/>
</dbReference>
<dbReference type="OrthoDB" id="1116574at2"/>
<feature type="binding site" evidence="4">
    <location>
        <position position="232"/>
    </location>
    <ligand>
        <name>a divalent metal cation</name>
        <dbReference type="ChEBI" id="CHEBI:60240"/>
        <label>1</label>
    </ligand>
</feature>
<dbReference type="AlphaFoldDB" id="A0A268EV05"/>
<dbReference type="InterPro" id="IPR002678">
    <property type="entry name" value="DUF34/NIF3"/>
</dbReference>
<evidence type="ECO:0000256" key="2">
    <source>
        <dbReference type="ARBA" id="ARBA00022112"/>
    </source>
</evidence>
<protein>
    <recommendedName>
        <fullName evidence="2">GTP cyclohydrolase 1 type 2 homolog</fullName>
    </recommendedName>
</protein>
<organism evidence="5 6">
    <name type="scientific">Paenibacillus campinasensis</name>
    <dbReference type="NCBI Taxonomy" id="66347"/>
    <lineage>
        <taxon>Bacteria</taxon>
        <taxon>Bacillati</taxon>
        <taxon>Bacillota</taxon>
        <taxon>Bacilli</taxon>
        <taxon>Bacillales</taxon>
        <taxon>Paenibacillaceae</taxon>
        <taxon>Paenibacillus</taxon>
    </lineage>
</organism>
<proteinExistence type="inferred from homology"/>